<sequence>MTVIWDSYSDTQSEMGSVRPHHLLSPAEGQTDSPNLITPKPLLEVLRPGLKSESQVCYLDSE</sequence>
<comment type="caution">
    <text evidence="2">The sequence shown here is derived from an EMBL/GenBank/DDBJ whole genome shotgun (WGS) entry which is preliminary data.</text>
</comment>
<dbReference type="Proteomes" id="UP000237000">
    <property type="component" value="Unassembled WGS sequence"/>
</dbReference>
<reference evidence="3" key="1">
    <citation type="submission" date="2016-06" db="EMBL/GenBank/DDBJ databases">
        <title>Parallel loss of symbiosis genes in relatives of nitrogen-fixing non-legume Parasponia.</title>
        <authorList>
            <person name="Van Velzen R."/>
            <person name="Holmer R."/>
            <person name="Bu F."/>
            <person name="Rutten L."/>
            <person name="Van Zeijl A."/>
            <person name="Liu W."/>
            <person name="Santuari L."/>
            <person name="Cao Q."/>
            <person name="Sharma T."/>
            <person name="Shen D."/>
            <person name="Roswanjaya Y."/>
            <person name="Wardhani T."/>
            <person name="Kalhor M.S."/>
            <person name="Jansen J."/>
            <person name="Van den Hoogen J."/>
            <person name="Gungor B."/>
            <person name="Hartog M."/>
            <person name="Hontelez J."/>
            <person name="Verver J."/>
            <person name="Yang W.-C."/>
            <person name="Schijlen E."/>
            <person name="Repin R."/>
            <person name="Schilthuizen M."/>
            <person name="Schranz E."/>
            <person name="Heidstra R."/>
            <person name="Miyata K."/>
            <person name="Fedorova E."/>
            <person name="Kohlen W."/>
            <person name="Bisseling T."/>
            <person name="Smit S."/>
            <person name="Geurts R."/>
        </authorList>
    </citation>
    <scope>NUCLEOTIDE SEQUENCE [LARGE SCALE GENOMIC DNA]</scope>
    <source>
        <strain evidence="3">cv. RG33-2</strain>
    </source>
</reference>
<evidence type="ECO:0000256" key="1">
    <source>
        <dbReference type="SAM" id="MobiDB-lite"/>
    </source>
</evidence>
<gene>
    <name evidence="2" type="ORF">TorRG33x02_279760</name>
</gene>
<accession>A0A2P5CME5</accession>
<dbReference type="InParanoid" id="A0A2P5CME5"/>
<organism evidence="2 3">
    <name type="scientific">Trema orientale</name>
    <name type="common">Charcoal tree</name>
    <name type="synonym">Celtis orientalis</name>
    <dbReference type="NCBI Taxonomy" id="63057"/>
    <lineage>
        <taxon>Eukaryota</taxon>
        <taxon>Viridiplantae</taxon>
        <taxon>Streptophyta</taxon>
        <taxon>Embryophyta</taxon>
        <taxon>Tracheophyta</taxon>
        <taxon>Spermatophyta</taxon>
        <taxon>Magnoliopsida</taxon>
        <taxon>eudicotyledons</taxon>
        <taxon>Gunneridae</taxon>
        <taxon>Pentapetalae</taxon>
        <taxon>rosids</taxon>
        <taxon>fabids</taxon>
        <taxon>Rosales</taxon>
        <taxon>Cannabaceae</taxon>
        <taxon>Trema</taxon>
    </lineage>
</organism>
<feature type="region of interest" description="Disordered" evidence="1">
    <location>
        <begin position="1"/>
        <end position="37"/>
    </location>
</feature>
<dbReference type="AlphaFoldDB" id="A0A2P5CME5"/>
<evidence type="ECO:0000313" key="2">
    <source>
        <dbReference type="EMBL" id="PON62202.1"/>
    </source>
</evidence>
<protein>
    <submittedName>
        <fullName evidence="2">Uncharacterized protein</fullName>
    </submittedName>
</protein>
<proteinExistence type="predicted"/>
<evidence type="ECO:0000313" key="3">
    <source>
        <dbReference type="Proteomes" id="UP000237000"/>
    </source>
</evidence>
<keyword evidence="3" id="KW-1185">Reference proteome</keyword>
<name>A0A2P5CME5_TREOI</name>
<dbReference type="EMBL" id="JXTC01000349">
    <property type="protein sequence ID" value="PON62202.1"/>
    <property type="molecule type" value="Genomic_DNA"/>
</dbReference>